<keyword evidence="2" id="KW-1185">Reference proteome</keyword>
<sequence>MAKLLRRLPIIGALLRNRALRKKKRSPDDDGTMYPLY</sequence>
<dbReference type="Proteomes" id="UP000585638">
    <property type="component" value="Unassembled WGS sequence"/>
</dbReference>
<gene>
    <name evidence="1" type="ORF">BJ998_009270</name>
</gene>
<dbReference type="AlphaFoldDB" id="A0A7W9NMX9"/>
<name>A0A7W9NMX9_9PSEU</name>
<protein>
    <submittedName>
        <fullName evidence="1">Uncharacterized protein</fullName>
    </submittedName>
</protein>
<evidence type="ECO:0000313" key="2">
    <source>
        <dbReference type="Proteomes" id="UP000585638"/>
    </source>
</evidence>
<reference evidence="1 2" key="1">
    <citation type="submission" date="2020-08" db="EMBL/GenBank/DDBJ databases">
        <title>Sequencing the genomes of 1000 actinobacteria strains.</title>
        <authorList>
            <person name="Klenk H.-P."/>
        </authorList>
    </citation>
    <scope>NUCLEOTIDE SEQUENCE [LARGE SCALE GENOMIC DNA]</scope>
    <source>
        <strain evidence="1 2">DSM 43851</strain>
    </source>
</reference>
<proteinExistence type="predicted"/>
<dbReference type="EMBL" id="JACHIR010000005">
    <property type="protein sequence ID" value="MBB5898011.1"/>
    <property type="molecule type" value="Genomic_DNA"/>
</dbReference>
<organism evidence="1 2">
    <name type="scientific">Kutzneria kofuensis</name>
    <dbReference type="NCBI Taxonomy" id="103725"/>
    <lineage>
        <taxon>Bacteria</taxon>
        <taxon>Bacillati</taxon>
        <taxon>Actinomycetota</taxon>
        <taxon>Actinomycetes</taxon>
        <taxon>Pseudonocardiales</taxon>
        <taxon>Pseudonocardiaceae</taxon>
        <taxon>Kutzneria</taxon>
    </lineage>
</organism>
<comment type="caution">
    <text evidence="1">The sequence shown here is derived from an EMBL/GenBank/DDBJ whole genome shotgun (WGS) entry which is preliminary data.</text>
</comment>
<evidence type="ECO:0000313" key="1">
    <source>
        <dbReference type="EMBL" id="MBB5898011.1"/>
    </source>
</evidence>
<accession>A0A7W9NMX9</accession>